<reference evidence="1" key="1">
    <citation type="submission" date="2021-10" db="EMBL/GenBank/DDBJ databases">
        <title>Anaerobic single-cell dispensing facilitates the cultivation of human gut bacteria.</title>
        <authorList>
            <person name="Afrizal A."/>
        </authorList>
    </citation>
    <scope>NUCLEOTIDE SEQUENCE</scope>
    <source>
        <strain evidence="1">CLA-AA-H215</strain>
    </source>
</reference>
<keyword evidence="2" id="KW-1185">Reference proteome</keyword>
<dbReference type="AlphaFoldDB" id="A0AAE3JG19"/>
<name>A0AAE3JG19_9FIRM</name>
<sequence>MLSGENLGRGSHLSDYQKIIDRYMKFLGIEPSSSIISDYPPFINELIATNMGVSFLPQLSWYFSREKNIRLLNIKGAEFVRYINITCWLS</sequence>
<accession>A0AAE3JG19</accession>
<organism evidence="1 2">
    <name type="scientific">Hominifimenecus microfluidus</name>
    <dbReference type="NCBI Taxonomy" id="2885348"/>
    <lineage>
        <taxon>Bacteria</taxon>
        <taxon>Bacillati</taxon>
        <taxon>Bacillota</taxon>
        <taxon>Clostridia</taxon>
        <taxon>Lachnospirales</taxon>
        <taxon>Lachnospiraceae</taxon>
        <taxon>Hominifimenecus</taxon>
    </lineage>
</organism>
<proteinExistence type="predicted"/>
<comment type="caution">
    <text evidence="1">The sequence shown here is derived from an EMBL/GenBank/DDBJ whole genome shotgun (WGS) entry which is preliminary data.</text>
</comment>
<dbReference type="Proteomes" id="UP001198182">
    <property type="component" value="Unassembled WGS sequence"/>
</dbReference>
<gene>
    <name evidence="1" type="ORF">LKD81_10070</name>
</gene>
<evidence type="ECO:0000313" key="2">
    <source>
        <dbReference type="Proteomes" id="UP001198182"/>
    </source>
</evidence>
<dbReference type="Gene3D" id="3.40.190.10">
    <property type="entry name" value="Periplasmic binding protein-like II"/>
    <property type="match status" value="1"/>
</dbReference>
<dbReference type="EMBL" id="JAJEQR010000027">
    <property type="protein sequence ID" value="MCC2231337.1"/>
    <property type="molecule type" value="Genomic_DNA"/>
</dbReference>
<evidence type="ECO:0000313" key="1">
    <source>
        <dbReference type="EMBL" id="MCC2231337.1"/>
    </source>
</evidence>
<protein>
    <submittedName>
        <fullName evidence="1">Uncharacterized protein</fullName>
    </submittedName>
</protein>